<dbReference type="EMBL" id="JAYDYW010000009">
    <property type="protein sequence ID" value="MEE1674733.1"/>
    <property type="molecule type" value="Genomic_DNA"/>
</dbReference>
<sequence length="95" mass="11065">MYAKIHIYPNTHGVMTKQAISQQDLIDLANQLLREHEDFIPGIEVREVSQQRDVLTFKGEAFLDDDLLPTSNSPKAFNLYKWLCHRLSEQYTLSE</sequence>
<dbReference type="RefSeq" id="WP_205472780.1">
    <property type="nucleotide sequence ID" value="NZ_AP023033.1"/>
</dbReference>
<name>A0ABU7G5Q2_9ALTE</name>
<keyword evidence="2" id="KW-1185">Reference proteome</keyword>
<dbReference type="InterPro" id="IPR019633">
    <property type="entry name" value="DUF2498"/>
</dbReference>
<gene>
    <name evidence="1" type="ORF">SNR37_004177</name>
</gene>
<proteinExistence type="predicted"/>
<comment type="caution">
    <text evidence="1">The sequence shown here is derived from an EMBL/GenBank/DDBJ whole genome shotgun (WGS) entry which is preliminary data.</text>
</comment>
<organism evidence="1 2">
    <name type="scientific">Agarivorans aestuarii</name>
    <dbReference type="NCBI Taxonomy" id="1563703"/>
    <lineage>
        <taxon>Bacteria</taxon>
        <taxon>Pseudomonadati</taxon>
        <taxon>Pseudomonadota</taxon>
        <taxon>Gammaproteobacteria</taxon>
        <taxon>Alteromonadales</taxon>
        <taxon>Alteromonadaceae</taxon>
        <taxon>Agarivorans</taxon>
    </lineage>
</organism>
<dbReference type="Proteomes" id="UP001310248">
    <property type="component" value="Unassembled WGS sequence"/>
</dbReference>
<dbReference type="Gene3D" id="3.30.300.360">
    <property type="entry name" value="Protein of unknown function (DUF2498)"/>
    <property type="match status" value="1"/>
</dbReference>
<dbReference type="Pfam" id="PF10692">
    <property type="entry name" value="DUF2498"/>
    <property type="match status" value="1"/>
</dbReference>
<reference evidence="2" key="1">
    <citation type="submission" date="2023-07" db="EMBL/GenBank/DDBJ databases">
        <title>Draft genome sequence of Agarivorans aestuarii strain ZMCS4, a CAZymes producing bacteria isolated from the marine brown algae Clodostephus spongiosus.</title>
        <authorList>
            <person name="Lorente B."/>
            <person name="Cabral C."/>
            <person name="Frias J."/>
            <person name="Faria J."/>
            <person name="Toubarro D."/>
        </authorList>
    </citation>
    <scope>NUCLEOTIDE SEQUENCE [LARGE SCALE GENOMIC DNA]</scope>
    <source>
        <strain evidence="2">ZMCS4</strain>
    </source>
</reference>
<evidence type="ECO:0000313" key="2">
    <source>
        <dbReference type="Proteomes" id="UP001310248"/>
    </source>
</evidence>
<protein>
    <submittedName>
        <fullName evidence="1">DUF2498 family protein</fullName>
    </submittedName>
</protein>
<evidence type="ECO:0000313" key="1">
    <source>
        <dbReference type="EMBL" id="MEE1674733.1"/>
    </source>
</evidence>
<accession>A0ABU7G5Q2</accession>
<dbReference type="InterPro" id="IPR038191">
    <property type="entry name" value="YciN_sf"/>
</dbReference>